<dbReference type="Proteomes" id="UP000183760">
    <property type="component" value="Unassembled WGS sequence"/>
</dbReference>
<comment type="caution">
    <text evidence="2">The sequence shown here is derived from an EMBL/GenBank/DDBJ whole genome shotgun (WGS) entry which is preliminary data.</text>
</comment>
<feature type="chain" id="PRO_5022828528" description="Lipoprotein" evidence="1">
    <location>
        <begin position="24"/>
        <end position="130"/>
    </location>
</feature>
<evidence type="ECO:0000313" key="5">
    <source>
        <dbReference type="Proteomes" id="UP000321514"/>
    </source>
</evidence>
<feature type="signal peptide" evidence="1">
    <location>
        <begin position="1"/>
        <end position="23"/>
    </location>
</feature>
<protein>
    <recommendedName>
        <fullName evidence="6">Lipoprotein</fullName>
    </recommendedName>
</protein>
<gene>
    <name evidence="2" type="ORF">MFU01_29370</name>
    <name evidence="3" type="ORF">SAMN05443572_10173</name>
</gene>
<dbReference type="AlphaFoldDB" id="A0A511T170"/>
<accession>A0A511T170</accession>
<sequence>MQNARQLITAALATALIGTAAWAGEKSAYPVTVYSTSREAFGSLGSTRDTADSFQKLGCQVNTSSTGSTSVYCYAQSASAVGACLSSSAALVEAVRSIQGDSYLYFSWDASGNCTNINVTHGSQYAPKQP</sequence>
<reference evidence="2 5" key="2">
    <citation type="submission" date="2019-07" db="EMBL/GenBank/DDBJ databases">
        <title>Whole genome shotgun sequence of Myxococcus fulvus NBRC 100333.</title>
        <authorList>
            <person name="Hosoyama A."/>
            <person name="Uohara A."/>
            <person name="Ohji S."/>
            <person name="Ichikawa N."/>
        </authorList>
    </citation>
    <scope>NUCLEOTIDE SEQUENCE [LARGE SCALE GENOMIC DNA]</scope>
    <source>
        <strain evidence="2 5">NBRC 100333</strain>
    </source>
</reference>
<proteinExistence type="predicted"/>
<evidence type="ECO:0000313" key="3">
    <source>
        <dbReference type="EMBL" id="SES75916.1"/>
    </source>
</evidence>
<evidence type="ECO:0000256" key="1">
    <source>
        <dbReference type="SAM" id="SignalP"/>
    </source>
</evidence>
<dbReference type="OrthoDB" id="5523713at2"/>
<evidence type="ECO:0000313" key="4">
    <source>
        <dbReference type="Proteomes" id="UP000183760"/>
    </source>
</evidence>
<evidence type="ECO:0008006" key="6">
    <source>
        <dbReference type="Google" id="ProtNLM"/>
    </source>
</evidence>
<keyword evidence="1" id="KW-0732">Signal</keyword>
<name>A0A511T170_MYXFU</name>
<dbReference type="Proteomes" id="UP000321514">
    <property type="component" value="Unassembled WGS sequence"/>
</dbReference>
<dbReference type="EMBL" id="FOIB01000001">
    <property type="protein sequence ID" value="SES75916.1"/>
    <property type="molecule type" value="Genomic_DNA"/>
</dbReference>
<dbReference type="STRING" id="1334629.MFUL124B02_01260"/>
<dbReference type="EMBL" id="BJXR01000026">
    <property type="protein sequence ID" value="GEN07900.1"/>
    <property type="molecule type" value="Genomic_DNA"/>
</dbReference>
<dbReference type="RefSeq" id="WP_074948301.1">
    <property type="nucleotide sequence ID" value="NZ_BJXR01000026.1"/>
</dbReference>
<keyword evidence="4" id="KW-1185">Reference proteome</keyword>
<evidence type="ECO:0000313" key="2">
    <source>
        <dbReference type="EMBL" id="GEN07900.1"/>
    </source>
</evidence>
<organism evidence="2 5">
    <name type="scientific">Myxococcus fulvus</name>
    <dbReference type="NCBI Taxonomy" id="33"/>
    <lineage>
        <taxon>Bacteria</taxon>
        <taxon>Pseudomonadati</taxon>
        <taxon>Myxococcota</taxon>
        <taxon>Myxococcia</taxon>
        <taxon>Myxococcales</taxon>
        <taxon>Cystobacterineae</taxon>
        <taxon>Myxococcaceae</taxon>
        <taxon>Myxococcus</taxon>
    </lineage>
</organism>
<reference evidence="3 4" key="1">
    <citation type="submission" date="2016-10" db="EMBL/GenBank/DDBJ databases">
        <authorList>
            <person name="Varghese N."/>
            <person name="Submissions S."/>
        </authorList>
    </citation>
    <scope>NUCLEOTIDE SEQUENCE [LARGE SCALE GENOMIC DNA]</scope>
    <source>
        <strain evidence="3 4">DSM 16525</strain>
    </source>
</reference>